<keyword evidence="3 7" id="KW-1133">Transmembrane helix</keyword>
<keyword evidence="4 7" id="KW-0472">Membrane</keyword>
<evidence type="ECO:0000259" key="8">
    <source>
        <dbReference type="Pfam" id="PF20684"/>
    </source>
</evidence>
<evidence type="ECO:0000256" key="5">
    <source>
        <dbReference type="ARBA" id="ARBA00038359"/>
    </source>
</evidence>
<dbReference type="GO" id="GO:0016020">
    <property type="term" value="C:membrane"/>
    <property type="evidence" value="ECO:0007669"/>
    <property type="project" value="UniProtKB-SubCell"/>
</dbReference>
<dbReference type="EMBL" id="JBANMG010000007">
    <property type="protein sequence ID" value="KAK6951074.1"/>
    <property type="molecule type" value="Genomic_DNA"/>
</dbReference>
<dbReference type="InterPro" id="IPR052337">
    <property type="entry name" value="SAT4-like"/>
</dbReference>
<evidence type="ECO:0000313" key="10">
    <source>
        <dbReference type="Proteomes" id="UP001369815"/>
    </source>
</evidence>
<comment type="caution">
    <text evidence="9">The sequence shown here is derived from an EMBL/GenBank/DDBJ whole genome shotgun (WGS) entry which is preliminary data.</text>
</comment>
<keyword evidence="10" id="KW-1185">Reference proteome</keyword>
<feature type="transmembrane region" description="Helical" evidence="7">
    <location>
        <begin position="109"/>
        <end position="138"/>
    </location>
</feature>
<proteinExistence type="inferred from homology"/>
<keyword evidence="2 7" id="KW-0812">Transmembrane</keyword>
<comment type="similarity">
    <text evidence="5">Belongs to the SAT4 family.</text>
</comment>
<evidence type="ECO:0000256" key="4">
    <source>
        <dbReference type="ARBA" id="ARBA00023136"/>
    </source>
</evidence>
<feature type="transmembrane region" description="Helical" evidence="7">
    <location>
        <begin position="42"/>
        <end position="63"/>
    </location>
</feature>
<feature type="domain" description="Rhodopsin" evidence="8">
    <location>
        <begin position="2"/>
        <end position="139"/>
    </location>
</feature>
<evidence type="ECO:0000256" key="3">
    <source>
        <dbReference type="ARBA" id="ARBA00022989"/>
    </source>
</evidence>
<evidence type="ECO:0000313" key="9">
    <source>
        <dbReference type="EMBL" id="KAK6951074.1"/>
    </source>
</evidence>
<protein>
    <recommendedName>
        <fullName evidence="8">Rhodopsin domain-containing protein</fullName>
    </recommendedName>
</protein>
<accession>A0AAX6MEZ9</accession>
<gene>
    <name evidence="9" type="ORF">Daesc_007603</name>
</gene>
<name>A0AAX6MEZ9_9PEZI</name>
<evidence type="ECO:0000256" key="7">
    <source>
        <dbReference type="SAM" id="Phobius"/>
    </source>
</evidence>
<reference evidence="9 10" key="1">
    <citation type="journal article" date="2024" name="Front Chem Biol">
        <title>Unveiling the potential of Daldinia eschscholtzii MFLUCC 19-0629 through bioactivity and bioinformatics studies for enhanced sustainable agriculture production.</title>
        <authorList>
            <person name="Brooks S."/>
            <person name="Weaver J.A."/>
            <person name="Klomchit A."/>
            <person name="Alharthi S.A."/>
            <person name="Onlamun T."/>
            <person name="Nurani R."/>
            <person name="Vong T.K."/>
            <person name="Alberti F."/>
            <person name="Greco C."/>
        </authorList>
    </citation>
    <scope>NUCLEOTIDE SEQUENCE [LARGE SCALE GENOMIC DNA]</scope>
    <source>
        <strain evidence="9">MFLUCC 19-0629</strain>
    </source>
</reference>
<organism evidence="9 10">
    <name type="scientific">Daldinia eschscholtzii</name>
    <dbReference type="NCBI Taxonomy" id="292717"/>
    <lineage>
        <taxon>Eukaryota</taxon>
        <taxon>Fungi</taxon>
        <taxon>Dikarya</taxon>
        <taxon>Ascomycota</taxon>
        <taxon>Pezizomycotina</taxon>
        <taxon>Sordariomycetes</taxon>
        <taxon>Xylariomycetidae</taxon>
        <taxon>Xylariales</taxon>
        <taxon>Hypoxylaceae</taxon>
        <taxon>Daldinia</taxon>
    </lineage>
</organism>
<dbReference type="AlphaFoldDB" id="A0AAX6MEZ9"/>
<dbReference type="PANTHER" id="PTHR33048:SF47">
    <property type="entry name" value="INTEGRAL MEMBRANE PROTEIN-RELATED"/>
    <property type="match status" value="1"/>
</dbReference>
<feature type="region of interest" description="Disordered" evidence="6">
    <location>
        <begin position="161"/>
        <end position="207"/>
    </location>
</feature>
<evidence type="ECO:0000256" key="2">
    <source>
        <dbReference type="ARBA" id="ARBA00022692"/>
    </source>
</evidence>
<feature type="transmembrane region" description="Helical" evidence="7">
    <location>
        <begin position="75"/>
        <end position="97"/>
    </location>
</feature>
<comment type="subcellular location">
    <subcellularLocation>
        <location evidence="1">Membrane</location>
        <topology evidence="1">Multi-pass membrane protein</topology>
    </subcellularLocation>
</comment>
<dbReference type="InterPro" id="IPR049326">
    <property type="entry name" value="Rhodopsin_dom_fungi"/>
</dbReference>
<evidence type="ECO:0000256" key="1">
    <source>
        <dbReference type="ARBA" id="ARBA00004141"/>
    </source>
</evidence>
<dbReference type="PANTHER" id="PTHR33048">
    <property type="entry name" value="PTH11-LIKE INTEGRAL MEMBRANE PROTEIN (AFU_ORTHOLOGUE AFUA_5G11245)"/>
    <property type="match status" value="1"/>
</dbReference>
<sequence length="250" mass="28022">MFYTLGYLTCNALTEFFGCHPIAKKWDPDLPGWCINRVVVNIIYGAGHMTSDLIIGILPLVMVWRLQFRTTRQKIGLSLILSCGLIAWAVACVRWAFSTYDSLSYDRPWWSGISFTFSILEVNTGLICACAATFGPLFNNFSSQLRSWSDRATASLHNNSRKATASWRSSRHDRDQPNWRHNSLSGDLPLMPPAAHTKGNSDSLEDSSYRMEPIVTSNAIPPPSSKSDDEFSRFDLQGLQALHLEDGKIV</sequence>
<dbReference type="Pfam" id="PF20684">
    <property type="entry name" value="Fung_rhodopsin"/>
    <property type="match status" value="1"/>
</dbReference>
<dbReference type="Proteomes" id="UP001369815">
    <property type="component" value="Unassembled WGS sequence"/>
</dbReference>
<evidence type="ECO:0000256" key="6">
    <source>
        <dbReference type="SAM" id="MobiDB-lite"/>
    </source>
</evidence>